<name>A0ACB8TQR2_9APHY</name>
<keyword evidence="2" id="KW-1185">Reference proteome</keyword>
<protein>
    <submittedName>
        <fullName evidence="1">Uncharacterized protein</fullName>
    </submittedName>
</protein>
<reference evidence="1" key="1">
    <citation type="journal article" date="2021" name="Environ. Microbiol.">
        <title>Gene family expansions and transcriptome signatures uncover fungal adaptations to wood decay.</title>
        <authorList>
            <person name="Hage H."/>
            <person name="Miyauchi S."/>
            <person name="Viragh M."/>
            <person name="Drula E."/>
            <person name="Min B."/>
            <person name="Chaduli D."/>
            <person name="Navarro D."/>
            <person name="Favel A."/>
            <person name="Norest M."/>
            <person name="Lesage-Meessen L."/>
            <person name="Balint B."/>
            <person name="Merenyi Z."/>
            <person name="de Eugenio L."/>
            <person name="Morin E."/>
            <person name="Martinez A.T."/>
            <person name="Baldrian P."/>
            <person name="Stursova M."/>
            <person name="Martinez M.J."/>
            <person name="Novotny C."/>
            <person name="Magnuson J.K."/>
            <person name="Spatafora J.W."/>
            <person name="Maurice S."/>
            <person name="Pangilinan J."/>
            <person name="Andreopoulos W."/>
            <person name="LaButti K."/>
            <person name="Hundley H."/>
            <person name="Na H."/>
            <person name="Kuo A."/>
            <person name="Barry K."/>
            <person name="Lipzen A."/>
            <person name="Henrissat B."/>
            <person name="Riley R."/>
            <person name="Ahrendt S."/>
            <person name="Nagy L.G."/>
            <person name="Grigoriev I.V."/>
            <person name="Martin F."/>
            <person name="Rosso M.N."/>
        </authorList>
    </citation>
    <scope>NUCLEOTIDE SEQUENCE</scope>
    <source>
        <strain evidence="1">CBS 384.51</strain>
    </source>
</reference>
<gene>
    <name evidence="1" type="ORF">BDY19DRAFT_997737</name>
</gene>
<accession>A0ACB8TQR2</accession>
<evidence type="ECO:0000313" key="1">
    <source>
        <dbReference type="EMBL" id="KAI0084382.1"/>
    </source>
</evidence>
<evidence type="ECO:0000313" key="2">
    <source>
        <dbReference type="Proteomes" id="UP001055072"/>
    </source>
</evidence>
<organism evidence="1 2">
    <name type="scientific">Irpex rosettiformis</name>
    <dbReference type="NCBI Taxonomy" id="378272"/>
    <lineage>
        <taxon>Eukaryota</taxon>
        <taxon>Fungi</taxon>
        <taxon>Dikarya</taxon>
        <taxon>Basidiomycota</taxon>
        <taxon>Agaricomycotina</taxon>
        <taxon>Agaricomycetes</taxon>
        <taxon>Polyporales</taxon>
        <taxon>Irpicaceae</taxon>
        <taxon>Irpex</taxon>
    </lineage>
</organism>
<dbReference type="EMBL" id="MU274943">
    <property type="protein sequence ID" value="KAI0084382.1"/>
    <property type="molecule type" value="Genomic_DNA"/>
</dbReference>
<comment type="caution">
    <text evidence="1">The sequence shown here is derived from an EMBL/GenBank/DDBJ whole genome shotgun (WGS) entry which is preliminary data.</text>
</comment>
<proteinExistence type="predicted"/>
<dbReference type="Proteomes" id="UP001055072">
    <property type="component" value="Unassembled WGS sequence"/>
</dbReference>
<sequence>MASTSSSTPSLTPSRSTSPQPPLQPDHFYAHDGTHFPSSPNSEGRTWLSPEDDPLAQRGIPVFKPTMEEFQDFEGYMNRVECWGNKSGIVKIIPPQEWRDSLPSVNPQLMDVKLKNPIEQQMMGRAGLFRQQNIERRKFMSVREWSEFCAKEEMRAPSVAEIDLHARATNGAARPSTTSARRSGRRKTRGTETAEPEIIPEVIVKEEQVVGEHEAVNVAHVIDDGSEKPLPETAVAPVTLGEGQDNDIEQSHIDPVHTPAAEDDEHEEEKQATKARRNGNSRKAREAALAERAAKDKVYLESFDPHADWLPPNTKAEDYTPEFCKELERRYWRTCGLGKSAWYGADMAGSLFTDETKAWNVAHLPSALSRLLPASEKGLPGVNTPYLYFGMWRATFAWHVEDMDLFSINYIHFGAPKFWYAIPQGRASALETIMRGYFPREVSNCSQFLRHKSFLASPTVLGQSSCRPNCLVQHAGEFVVTFPRGYHAGFNLGFNCAESVNFALNSWLDMGRVAKACECVDFSVRIDVDQLLRDREAERAQEQPMVVAVEEAESKRPRKRKTDIPGDDTQKRKKPRVGKINRAEVVISTPPPPPRTPSKTKPASASASSSKAQPVTPSKQPKVTLKLGPKPKEPDVFPCCLCVSPSRDGLLRVHDPPVWRIEADSGEGKTGTGVWMAHEDCANVVPETWVDEVDIGGGAKEKVVMGVNAIVNGRWNLKCSACTKTRHRAHGAPIQCTKGKCPKAFHVSCARDGATHFIVYNVIREVESDVILLGSTPPVAHAPSAIDPSLLNAAMGQEMALEAAQLPQPQAAQPTERPIVLKHIKKLEVEVLCPQHNPAITEAKKAAKQERIRKELLALPPMTRIKLRVSAGVFEVSLVRVVEETNSVEVIWDRGMKREFKWGSVVFGNIETVVGQKPTEIASYLPPPERIKSLTPSSATAYSTAPIPGPSTYYYNTQPQQPVSSTSYQQAQSTPVTTPYRQPQPTPVSASYQQPQPTPAPHPQNLQFRPAYQQPPTYTPFPQPSSTQTQRPQTTTTYYNMSRPWTSYQFPHYPSHGASSYAHTTQPIVYNPPPSGSASSHGIQRPGFTGMSYQTYNGYSPYTNSGTNSYGQLAQQNNTQASTHTSRASSVHSIHSSTPTPRPMSAHPTPPPVATRPGSAVPPSVSTPEPGSHAHVPLVVEPQPPFSAPSPMVPQTPVLAQFHVTTPASFVGQNELQWQVPYSAPR</sequence>